<dbReference type="KEGG" id="saqi:AXG55_13110"/>
<evidence type="ECO:0000313" key="3">
    <source>
        <dbReference type="Proteomes" id="UP000184731"/>
    </source>
</evidence>
<dbReference type="STRING" id="1915309.AXG55_13110"/>
<organism evidence="2 3">
    <name type="scientific">Silvanigrella aquatica</name>
    <dbReference type="NCBI Taxonomy" id="1915309"/>
    <lineage>
        <taxon>Bacteria</taxon>
        <taxon>Pseudomonadati</taxon>
        <taxon>Bdellovibrionota</taxon>
        <taxon>Oligoflexia</taxon>
        <taxon>Silvanigrellales</taxon>
        <taxon>Silvanigrellaceae</taxon>
        <taxon>Silvanigrella</taxon>
    </lineage>
</organism>
<proteinExistence type="predicted"/>
<feature type="chain" id="PRO_5012882634" description="DUF2796 domain-containing protein" evidence="1">
    <location>
        <begin position="25"/>
        <end position="190"/>
    </location>
</feature>
<dbReference type="Pfam" id="PF10986">
    <property type="entry name" value="ZrgA"/>
    <property type="match status" value="1"/>
</dbReference>
<dbReference type="InterPro" id="IPR021253">
    <property type="entry name" value="ZrgA-like"/>
</dbReference>
<protein>
    <recommendedName>
        <fullName evidence="4">DUF2796 domain-containing protein</fullName>
    </recommendedName>
</protein>
<feature type="signal peptide" evidence="1">
    <location>
        <begin position="1"/>
        <end position="24"/>
    </location>
</feature>
<dbReference type="Proteomes" id="UP000184731">
    <property type="component" value="Chromosome"/>
</dbReference>
<gene>
    <name evidence="2" type="ORF">AXG55_13110</name>
</gene>
<dbReference type="AlphaFoldDB" id="A0A1L4D3J1"/>
<evidence type="ECO:0000256" key="1">
    <source>
        <dbReference type="SAM" id="SignalP"/>
    </source>
</evidence>
<dbReference type="RefSeq" id="WP_148698542.1">
    <property type="nucleotide sequence ID" value="NZ_CP017834.1"/>
</dbReference>
<reference evidence="2 3" key="1">
    <citation type="submission" date="2016-10" db="EMBL/GenBank/DDBJ databases">
        <title>Silvanigrella aquatica sp. nov., isolated from a freshwater lake located in the Black Forest, Germany, description of Silvanigrellaceae fam. nov., Silvanigrellales ord. nov., reclassification of the order Bdellovibrionales in the class Oligoflexia, reclassification of the families Bacteriovoracaceae and Halobacteriovoraceae in the new order Bacteriovoracales ord. nov., and reclassification of the family Pseudobacteriovoracaceae in the order Oligoflexiales.</title>
        <authorList>
            <person name="Hahn M.W."/>
            <person name="Schmidt J."/>
            <person name="Koll U."/>
            <person name="Rohde M."/>
            <person name="Verbag S."/>
            <person name="Pitt A."/>
            <person name="Nakai R."/>
            <person name="Naganuma T."/>
            <person name="Lang E."/>
        </authorList>
    </citation>
    <scope>NUCLEOTIDE SEQUENCE [LARGE SCALE GENOMIC DNA]</scope>
    <source>
        <strain evidence="2 3">MWH-Nonnen-W8red</strain>
    </source>
</reference>
<name>A0A1L4D3J1_9BACT</name>
<keyword evidence="1" id="KW-0732">Signal</keyword>
<evidence type="ECO:0008006" key="4">
    <source>
        <dbReference type="Google" id="ProtNLM"/>
    </source>
</evidence>
<evidence type="ECO:0000313" key="2">
    <source>
        <dbReference type="EMBL" id="APJ04785.1"/>
    </source>
</evidence>
<dbReference type="EMBL" id="CP017834">
    <property type="protein sequence ID" value="APJ04785.1"/>
    <property type="molecule type" value="Genomic_DNA"/>
</dbReference>
<dbReference type="OrthoDB" id="5295716at2"/>
<keyword evidence="3" id="KW-1185">Reference proteome</keyword>
<sequence>MNNNKKISIMLMLISNFIAGSASAHNIQVGEYHHNTAEIDLSTGFFNKKKLDIEIRIPAQDAYGFEGKSTNLEQEEKVNAIIDNLKQNISEVIALPSDANCKYEVNNINKFDISSEKYEEAHKGEKTNVKTTYWNLTLDASAYCNRSLYNEKVIIDLSKHFKNINKIIISLNTSKNRKFTLNKISGEFYL</sequence>
<accession>A0A1L4D3J1</accession>